<organism evidence="9 10">
    <name type="scientific">Metarhizium guizhouense (strain ARSEF 977)</name>
    <dbReference type="NCBI Taxonomy" id="1276136"/>
    <lineage>
        <taxon>Eukaryota</taxon>
        <taxon>Fungi</taxon>
        <taxon>Dikarya</taxon>
        <taxon>Ascomycota</taxon>
        <taxon>Pezizomycotina</taxon>
        <taxon>Sordariomycetes</taxon>
        <taxon>Hypocreomycetidae</taxon>
        <taxon>Hypocreales</taxon>
        <taxon>Clavicipitaceae</taxon>
        <taxon>Metarhizium</taxon>
    </lineage>
</organism>
<keyword evidence="3 7" id="KW-1133">Transmembrane helix</keyword>
<accession>A0A0B4G4T2</accession>
<comment type="similarity">
    <text evidence="5">Belongs to the SAT4 family.</text>
</comment>
<feature type="transmembrane region" description="Helical" evidence="7">
    <location>
        <begin position="169"/>
        <end position="191"/>
    </location>
</feature>
<dbReference type="InterPro" id="IPR049326">
    <property type="entry name" value="Rhodopsin_dom_fungi"/>
</dbReference>
<evidence type="ECO:0000256" key="5">
    <source>
        <dbReference type="ARBA" id="ARBA00038359"/>
    </source>
</evidence>
<evidence type="ECO:0000256" key="3">
    <source>
        <dbReference type="ARBA" id="ARBA00022989"/>
    </source>
</evidence>
<proteinExistence type="inferred from homology"/>
<keyword evidence="4 7" id="KW-0472">Membrane</keyword>
<dbReference type="InterPro" id="IPR052337">
    <property type="entry name" value="SAT4-like"/>
</dbReference>
<protein>
    <recommendedName>
        <fullName evidence="8">Rhodopsin domain-containing protein</fullName>
    </recommendedName>
</protein>
<feature type="transmembrane region" description="Helical" evidence="7">
    <location>
        <begin position="42"/>
        <end position="63"/>
    </location>
</feature>
<gene>
    <name evidence="9" type="ORF">MGU_11054</name>
</gene>
<evidence type="ECO:0000256" key="7">
    <source>
        <dbReference type="SAM" id="Phobius"/>
    </source>
</evidence>
<comment type="caution">
    <text evidence="9">The sequence shown here is derived from an EMBL/GenBank/DDBJ whole genome shotgun (WGS) entry which is preliminary data.</text>
</comment>
<feature type="transmembrane region" description="Helical" evidence="7">
    <location>
        <begin position="124"/>
        <end position="145"/>
    </location>
</feature>
<evidence type="ECO:0000256" key="4">
    <source>
        <dbReference type="ARBA" id="ARBA00023136"/>
    </source>
</evidence>
<feature type="transmembrane region" description="Helical" evidence="7">
    <location>
        <begin position="94"/>
        <end position="112"/>
    </location>
</feature>
<reference evidence="9 10" key="1">
    <citation type="journal article" date="2014" name="Proc. Natl. Acad. Sci. U.S.A.">
        <title>Trajectory and genomic determinants of fungal-pathogen speciation and host adaptation.</title>
        <authorList>
            <person name="Hu X."/>
            <person name="Xiao G."/>
            <person name="Zheng P."/>
            <person name="Shang Y."/>
            <person name="Su Y."/>
            <person name="Zhang X."/>
            <person name="Liu X."/>
            <person name="Zhan S."/>
            <person name="St Leger R.J."/>
            <person name="Wang C."/>
        </authorList>
    </citation>
    <scope>NUCLEOTIDE SEQUENCE [LARGE SCALE GENOMIC DNA]</scope>
    <source>
        <strain evidence="9 10">ARSEF 977</strain>
    </source>
</reference>
<dbReference type="Proteomes" id="UP000031192">
    <property type="component" value="Unassembled WGS sequence"/>
</dbReference>
<dbReference type="PANTHER" id="PTHR33048">
    <property type="entry name" value="PTH11-LIKE INTEGRAL MEMBRANE PROTEIN (AFU_ORTHOLOGUE AFUA_5G11245)"/>
    <property type="match status" value="1"/>
</dbReference>
<feature type="domain" description="Rhodopsin" evidence="8">
    <location>
        <begin position="26"/>
        <end position="268"/>
    </location>
</feature>
<comment type="subcellular location">
    <subcellularLocation>
        <location evidence="1">Membrane</location>
        <topology evidence="1">Multi-pass membrane protein</topology>
    </subcellularLocation>
</comment>
<dbReference type="GO" id="GO:0016020">
    <property type="term" value="C:membrane"/>
    <property type="evidence" value="ECO:0007669"/>
    <property type="project" value="UniProtKB-SubCell"/>
</dbReference>
<feature type="transmembrane region" description="Helical" evidence="7">
    <location>
        <begin position="203"/>
        <end position="224"/>
    </location>
</feature>
<dbReference type="EMBL" id="AZNH01000133">
    <property type="protein sequence ID" value="KID81595.1"/>
    <property type="molecule type" value="Genomic_DNA"/>
</dbReference>
<dbReference type="Pfam" id="PF20684">
    <property type="entry name" value="Fung_rhodopsin"/>
    <property type="match status" value="1"/>
</dbReference>
<keyword evidence="10" id="KW-1185">Reference proteome</keyword>
<feature type="transmembrane region" description="Helical" evidence="7">
    <location>
        <begin position="12"/>
        <end position="30"/>
    </location>
</feature>
<dbReference type="HOGENOM" id="CLU_028200_0_3_1"/>
<dbReference type="PANTHER" id="PTHR33048:SF47">
    <property type="entry name" value="INTEGRAL MEMBRANE PROTEIN-RELATED"/>
    <property type="match status" value="1"/>
</dbReference>
<evidence type="ECO:0000313" key="9">
    <source>
        <dbReference type="EMBL" id="KID81595.1"/>
    </source>
</evidence>
<evidence type="ECO:0000259" key="8">
    <source>
        <dbReference type="Pfam" id="PF20684"/>
    </source>
</evidence>
<dbReference type="AlphaFoldDB" id="A0A0B4G4T2"/>
<evidence type="ECO:0000256" key="1">
    <source>
        <dbReference type="ARBA" id="ARBA00004141"/>
    </source>
</evidence>
<name>A0A0B4G4T2_METGA</name>
<dbReference type="OrthoDB" id="5417844at2759"/>
<sequence>MTESITHTVYAGILTTFIPASILLGLRFYARRIKHAPLWWDDYLAVLALASAVAYDIAAFYLITKGLGRHLEDLTISPGEARYYQAMALQIHEHTYTVAITAAQLSLLALFWRIFKSVTWAKMTILSLAAFVGVWYTVRLFVAVFQCYPPRFLWDKSIEGTCTIDPSQFLLWSISAHLVIDVALMVLPATQISRLFLPWPQKLAIAVMFMFSIVVVIAGSMTLVVSSRYDSYADDVLWNCTPALVWSAVEIHLSVIACCLPVMRPVVHALGGWWGHNFSSRKEPSAPSYNTVKLGHVHRSAGVTYGNESTCNLANGADGNQTVVVTDSGRVFGQGEGSDTVISTGKDKEQLASSTSTGSTDGAIMVQYEIDLSFSRQGSHGQWREE</sequence>
<evidence type="ECO:0000313" key="10">
    <source>
        <dbReference type="Proteomes" id="UP000031192"/>
    </source>
</evidence>
<evidence type="ECO:0000256" key="6">
    <source>
        <dbReference type="SAM" id="MobiDB-lite"/>
    </source>
</evidence>
<evidence type="ECO:0000256" key="2">
    <source>
        <dbReference type="ARBA" id="ARBA00022692"/>
    </source>
</evidence>
<keyword evidence="2 7" id="KW-0812">Transmembrane</keyword>
<feature type="region of interest" description="Disordered" evidence="6">
    <location>
        <begin position="335"/>
        <end position="358"/>
    </location>
</feature>